<evidence type="ECO:0000313" key="4">
    <source>
        <dbReference type="EMBL" id="CAA0812073.1"/>
    </source>
</evidence>
<reference evidence="4" key="1">
    <citation type="submission" date="2019-12" db="EMBL/GenBank/DDBJ databases">
        <authorList>
            <person name="Scholes J."/>
        </authorList>
    </citation>
    <scope>NUCLEOTIDE SEQUENCE</scope>
</reference>
<feature type="active site" evidence="2">
    <location>
        <position position="309"/>
    </location>
</feature>
<name>A0A9N7MQU6_STRHE</name>
<proteinExistence type="inferred from homology"/>
<dbReference type="PANTHER" id="PTHR13683">
    <property type="entry name" value="ASPARTYL PROTEASES"/>
    <property type="match status" value="1"/>
</dbReference>
<dbReference type="InterPro" id="IPR033121">
    <property type="entry name" value="PEPTIDASE_A1"/>
</dbReference>
<feature type="domain" description="Peptidase A1" evidence="3">
    <location>
        <begin position="91"/>
        <end position="427"/>
    </location>
</feature>
<evidence type="ECO:0000259" key="3">
    <source>
        <dbReference type="PROSITE" id="PS51767"/>
    </source>
</evidence>
<dbReference type="EMBL" id="CACSLK010009714">
    <property type="protein sequence ID" value="CAA0812073.1"/>
    <property type="molecule type" value="Genomic_DNA"/>
</dbReference>
<dbReference type="OrthoDB" id="2747330at2759"/>
<sequence>MEDITSQLSATECSPNIPLGMKNRQSSAVMEVVHRHGPCADESNERKAILSRPSAADILRNDHLRVQSINNRGGDVRSPLISGDSLDAGNYIVTMGLGTPEQKQFLILDTGSGVTWAQCKPCHLGECYSQKGPLFDPSNSSSFSFIPCNSSDCSLVPHGDYQDCSSSDKCIYSVTYGDGSTTTGYLSIDTLTVSPNVAVPDFLFGCSEEAGGLFGRVSGLLGLDRGNVSLVSQTADIFHECFSYCLPSNTSSKGFLALGKDYDDATQFTPLIFKPEHPSFYYIDITSIAVEGSDLPIGPDAFTGSVIIDSGTVISRLPSNVYSSLSNKITEVMTKKYNYSTAPPVEILDTCFFRKEKDVAPSMSFTFQKNVQIHLDASGIFYVVDKSVMCLAFAGNTDIVDFIIFGNSQQKTFEVVYDVANNKLGFRPGMCA</sequence>
<dbReference type="PROSITE" id="PS51767">
    <property type="entry name" value="PEPTIDASE_A1"/>
    <property type="match status" value="1"/>
</dbReference>
<organism evidence="4 5">
    <name type="scientific">Striga hermonthica</name>
    <name type="common">Purple witchweed</name>
    <name type="synonym">Buchnera hermonthica</name>
    <dbReference type="NCBI Taxonomy" id="68872"/>
    <lineage>
        <taxon>Eukaryota</taxon>
        <taxon>Viridiplantae</taxon>
        <taxon>Streptophyta</taxon>
        <taxon>Embryophyta</taxon>
        <taxon>Tracheophyta</taxon>
        <taxon>Spermatophyta</taxon>
        <taxon>Magnoliopsida</taxon>
        <taxon>eudicotyledons</taxon>
        <taxon>Gunneridae</taxon>
        <taxon>Pentapetalae</taxon>
        <taxon>asterids</taxon>
        <taxon>lamiids</taxon>
        <taxon>Lamiales</taxon>
        <taxon>Orobanchaceae</taxon>
        <taxon>Buchnereae</taxon>
        <taxon>Striga</taxon>
    </lineage>
</organism>
<dbReference type="Proteomes" id="UP001153555">
    <property type="component" value="Unassembled WGS sequence"/>
</dbReference>
<dbReference type="AlphaFoldDB" id="A0A9N7MQU6"/>
<dbReference type="Pfam" id="PF14541">
    <property type="entry name" value="TAXi_C"/>
    <property type="match status" value="1"/>
</dbReference>
<feature type="active site" evidence="2">
    <location>
        <position position="109"/>
    </location>
</feature>
<dbReference type="Gene3D" id="2.40.70.10">
    <property type="entry name" value="Acid Proteases"/>
    <property type="match status" value="2"/>
</dbReference>
<comment type="similarity">
    <text evidence="1">Belongs to the peptidase A1 family.</text>
</comment>
<evidence type="ECO:0000313" key="5">
    <source>
        <dbReference type="Proteomes" id="UP001153555"/>
    </source>
</evidence>
<keyword evidence="4" id="KW-0645">Protease</keyword>
<dbReference type="InterPro" id="IPR021109">
    <property type="entry name" value="Peptidase_aspartic_dom_sf"/>
</dbReference>
<dbReference type="GO" id="GO:0006508">
    <property type="term" value="P:proteolysis"/>
    <property type="evidence" value="ECO:0007669"/>
    <property type="project" value="UniProtKB-KW"/>
</dbReference>
<dbReference type="PANTHER" id="PTHR13683:SF750">
    <property type="entry name" value="ASPARTYL PROTEASE AED1"/>
    <property type="match status" value="1"/>
</dbReference>
<dbReference type="GO" id="GO:0004190">
    <property type="term" value="F:aspartic-type endopeptidase activity"/>
    <property type="evidence" value="ECO:0007669"/>
    <property type="project" value="InterPro"/>
</dbReference>
<evidence type="ECO:0000256" key="2">
    <source>
        <dbReference type="PIRSR" id="PIRSR601461-1"/>
    </source>
</evidence>
<evidence type="ECO:0000256" key="1">
    <source>
        <dbReference type="ARBA" id="ARBA00007447"/>
    </source>
</evidence>
<dbReference type="InterPro" id="IPR032861">
    <property type="entry name" value="TAXi_N"/>
</dbReference>
<protein>
    <submittedName>
        <fullName evidence="4">Eukaryotic aspartyl protease family protein</fullName>
    </submittedName>
</protein>
<dbReference type="InterPro" id="IPR032799">
    <property type="entry name" value="TAXi_C"/>
</dbReference>
<gene>
    <name evidence="4" type="ORF">SHERM_12891</name>
</gene>
<accession>A0A9N7MQU6</accession>
<dbReference type="FunFam" id="2.40.70.10:FF:000021">
    <property type="entry name" value="Aspartyl protease AED1"/>
    <property type="match status" value="1"/>
</dbReference>
<dbReference type="Pfam" id="PF14543">
    <property type="entry name" value="TAXi_N"/>
    <property type="match status" value="1"/>
</dbReference>
<dbReference type="SUPFAM" id="SSF50630">
    <property type="entry name" value="Acid proteases"/>
    <property type="match status" value="1"/>
</dbReference>
<keyword evidence="4" id="KW-0378">Hydrolase</keyword>
<comment type="caution">
    <text evidence="4">The sequence shown here is derived from an EMBL/GenBank/DDBJ whole genome shotgun (WGS) entry which is preliminary data.</text>
</comment>
<keyword evidence="5" id="KW-1185">Reference proteome</keyword>
<dbReference type="InterPro" id="IPR001461">
    <property type="entry name" value="Aspartic_peptidase_A1"/>
</dbReference>